<name>A0A072VKD3_MEDTR</name>
<dbReference type="Proteomes" id="UP000002051">
    <property type="component" value="Unassembled WGS sequence"/>
</dbReference>
<feature type="transmembrane region" description="Helical" evidence="1">
    <location>
        <begin position="67"/>
        <end position="84"/>
    </location>
</feature>
<reference evidence="2 4" key="1">
    <citation type="journal article" date="2011" name="Nature">
        <title>The Medicago genome provides insight into the evolution of rhizobial symbioses.</title>
        <authorList>
            <person name="Young N.D."/>
            <person name="Debelle F."/>
            <person name="Oldroyd G.E."/>
            <person name="Geurts R."/>
            <person name="Cannon S.B."/>
            <person name="Udvardi M.K."/>
            <person name="Benedito V.A."/>
            <person name="Mayer K.F."/>
            <person name="Gouzy J."/>
            <person name="Schoof H."/>
            <person name="Van de Peer Y."/>
            <person name="Proost S."/>
            <person name="Cook D.R."/>
            <person name="Meyers B.C."/>
            <person name="Spannagl M."/>
            <person name="Cheung F."/>
            <person name="De Mita S."/>
            <person name="Krishnakumar V."/>
            <person name="Gundlach H."/>
            <person name="Zhou S."/>
            <person name="Mudge J."/>
            <person name="Bharti A.K."/>
            <person name="Murray J.D."/>
            <person name="Naoumkina M.A."/>
            <person name="Rosen B."/>
            <person name="Silverstein K.A."/>
            <person name="Tang H."/>
            <person name="Rombauts S."/>
            <person name="Zhao P.X."/>
            <person name="Zhou P."/>
            <person name="Barbe V."/>
            <person name="Bardou P."/>
            <person name="Bechner M."/>
            <person name="Bellec A."/>
            <person name="Berger A."/>
            <person name="Berges H."/>
            <person name="Bidwell S."/>
            <person name="Bisseling T."/>
            <person name="Choisne N."/>
            <person name="Couloux A."/>
            <person name="Denny R."/>
            <person name="Deshpande S."/>
            <person name="Dai X."/>
            <person name="Doyle J.J."/>
            <person name="Dudez A.M."/>
            <person name="Farmer A.D."/>
            <person name="Fouteau S."/>
            <person name="Franken C."/>
            <person name="Gibelin C."/>
            <person name="Gish J."/>
            <person name="Goldstein S."/>
            <person name="Gonzalez A.J."/>
            <person name="Green P.J."/>
            <person name="Hallab A."/>
            <person name="Hartog M."/>
            <person name="Hua A."/>
            <person name="Humphray S.J."/>
            <person name="Jeong D.H."/>
            <person name="Jing Y."/>
            <person name="Jocker A."/>
            <person name="Kenton S.M."/>
            <person name="Kim D.J."/>
            <person name="Klee K."/>
            <person name="Lai H."/>
            <person name="Lang C."/>
            <person name="Lin S."/>
            <person name="Macmil S.L."/>
            <person name="Magdelenat G."/>
            <person name="Matthews L."/>
            <person name="McCorrison J."/>
            <person name="Monaghan E.L."/>
            <person name="Mun J.H."/>
            <person name="Najar F.Z."/>
            <person name="Nicholson C."/>
            <person name="Noirot C."/>
            <person name="O'Bleness M."/>
            <person name="Paule C.R."/>
            <person name="Poulain J."/>
            <person name="Prion F."/>
            <person name="Qin B."/>
            <person name="Qu C."/>
            <person name="Retzel E.F."/>
            <person name="Riddle C."/>
            <person name="Sallet E."/>
            <person name="Samain S."/>
            <person name="Samson N."/>
            <person name="Sanders I."/>
            <person name="Saurat O."/>
            <person name="Scarpelli C."/>
            <person name="Schiex T."/>
            <person name="Segurens B."/>
            <person name="Severin A.J."/>
            <person name="Sherrier D.J."/>
            <person name="Shi R."/>
            <person name="Sims S."/>
            <person name="Singer S.R."/>
            <person name="Sinharoy S."/>
            <person name="Sterck L."/>
            <person name="Viollet A."/>
            <person name="Wang B.B."/>
            <person name="Wang K."/>
            <person name="Wang M."/>
            <person name="Wang X."/>
            <person name="Warfsmann J."/>
            <person name="Weissenbach J."/>
            <person name="White D.D."/>
            <person name="White J.D."/>
            <person name="Wiley G.B."/>
            <person name="Wincker P."/>
            <person name="Xing Y."/>
            <person name="Yang L."/>
            <person name="Yao Z."/>
            <person name="Ying F."/>
            <person name="Zhai J."/>
            <person name="Zhou L."/>
            <person name="Zuber A."/>
            <person name="Denarie J."/>
            <person name="Dixon R.A."/>
            <person name="May G.D."/>
            <person name="Schwartz D.C."/>
            <person name="Rogers J."/>
            <person name="Quetier F."/>
            <person name="Town C.D."/>
            <person name="Roe B.A."/>
        </authorList>
    </citation>
    <scope>NUCLEOTIDE SEQUENCE [LARGE SCALE GENOMIC DNA]</scope>
    <source>
        <strain evidence="2">A17</strain>
        <strain evidence="3 4">cv. Jemalong A17</strain>
    </source>
</reference>
<evidence type="ECO:0000256" key="1">
    <source>
        <dbReference type="SAM" id="Phobius"/>
    </source>
</evidence>
<keyword evidence="1" id="KW-1133">Transmembrane helix</keyword>
<dbReference type="HOGENOM" id="CLU_153456_0_0_1"/>
<dbReference type="EnsemblPlants" id="KEH41858">
    <property type="protein sequence ID" value="KEH41858"/>
    <property type="gene ID" value="MTR_1g055370"/>
</dbReference>
<dbReference type="AlphaFoldDB" id="A0A072VKD3"/>
<evidence type="ECO:0000313" key="2">
    <source>
        <dbReference type="EMBL" id="KEH41858.1"/>
    </source>
</evidence>
<keyword evidence="4" id="KW-1185">Reference proteome</keyword>
<reference evidence="3" key="3">
    <citation type="submission" date="2015-04" db="UniProtKB">
        <authorList>
            <consortium name="EnsemblPlants"/>
        </authorList>
    </citation>
    <scope>IDENTIFICATION</scope>
    <source>
        <strain evidence="3">cv. Jemalong A17</strain>
    </source>
</reference>
<reference evidence="2 4" key="2">
    <citation type="journal article" date="2014" name="BMC Genomics">
        <title>An improved genome release (version Mt4.0) for the model legume Medicago truncatula.</title>
        <authorList>
            <person name="Tang H."/>
            <person name="Krishnakumar V."/>
            <person name="Bidwell S."/>
            <person name="Rosen B."/>
            <person name="Chan A."/>
            <person name="Zhou S."/>
            <person name="Gentzbittel L."/>
            <person name="Childs K.L."/>
            <person name="Yandell M."/>
            <person name="Gundlach H."/>
            <person name="Mayer K.F."/>
            <person name="Schwartz D.C."/>
            <person name="Town C.D."/>
        </authorList>
    </citation>
    <scope>GENOME REANNOTATION</scope>
    <source>
        <strain evidence="2">A17</strain>
        <strain evidence="3 4">cv. Jemalong A17</strain>
    </source>
</reference>
<organism evidence="2 4">
    <name type="scientific">Medicago truncatula</name>
    <name type="common">Barrel medic</name>
    <name type="synonym">Medicago tribuloides</name>
    <dbReference type="NCBI Taxonomy" id="3880"/>
    <lineage>
        <taxon>Eukaryota</taxon>
        <taxon>Viridiplantae</taxon>
        <taxon>Streptophyta</taxon>
        <taxon>Embryophyta</taxon>
        <taxon>Tracheophyta</taxon>
        <taxon>Spermatophyta</taxon>
        <taxon>Magnoliopsida</taxon>
        <taxon>eudicotyledons</taxon>
        <taxon>Gunneridae</taxon>
        <taxon>Pentapetalae</taxon>
        <taxon>rosids</taxon>
        <taxon>fabids</taxon>
        <taxon>Fabales</taxon>
        <taxon>Fabaceae</taxon>
        <taxon>Papilionoideae</taxon>
        <taxon>50 kb inversion clade</taxon>
        <taxon>NPAAA clade</taxon>
        <taxon>Hologalegina</taxon>
        <taxon>IRL clade</taxon>
        <taxon>Trifolieae</taxon>
        <taxon>Medicago</taxon>
    </lineage>
</organism>
<evidence type="ECO:0000313" key="3">
    <source>
        <dbReference type="EnsemblPlants" id="KEH41858"/>
    </source>
</evidence>
<keyword evidence="1 2" id="KW-0812">Transmembrane</keyword>
<gene>
    <name evidence="2" type="ordered locus">MTR_1g055370</name>
</gene>
<dbReference type="EMBL" id="CM001217">
    <property type="protein sequence ID" value="KEH41858.1"/>
    <property type="molecule type" value="Genomic_DNA"/>
</dbReference>
<keyword evidence="1" id="KW-0472">Membrane</keyword>
<evidence type="ECO:0000313" key="4">
    <source>
        <dbReference type="Proteomes" id="UP000002051"/>
    </source>
</evidence>
<feature type="transmembrane region" description="Helical" evidence="1">
    <location>
        <begin position="27"/>
        <end position="46"/>
    </location>
</feature>
<sequence length="139" mass="16367">MMLIQSKDDGMASRVGNRSDFDRPEPGIWPFIGLFFWPVDMFFKLLTLCSVADHYFQFTHLVGMPRASYFYLKVIWLACVWTIWKERNNCLFKNTVIDPYNIVEKVKMDSFLWLSSNSVTLAFGFHDWWRHPLLCIGAA</sequence>
<proteinExistence type="predicted"/>
<accession>A0A072VKD3</accession>
<protein>
    <submittedName>
        <fullName evidence="2">Transmembrane protein, putative</fullName>
    </submittedName>
</protein>